<dbReference type="RefSeq" id="WP_066644268.1">
    <property type="nucleotide sequence ID" value="NZ_VWXL01000083.1"/>
</dbReference>
<protein>
    <submittedName>
        <fullName evidence="1">Uncharacterized protein</fullName>
    </submittedName>
</protein>
<dbReference type="EMBL" id="VWXL01000083">
    <property type="protein sequence ID" value="MVB12077.1"/>
    <property type="molecule type" value="Genomic_DNA"/>
</dbReference>
<sequence length="207" mass="23820">MTSEFNQQWQKMLKSIGARSMPWRVTGGNEWISYNQVDENDYYVQIFLHGSFDDYKRQKDAVVAFFFEQGSQLVDETQVKDIAFGYWKELRFVDKSKVEQQKQAYIPQIGSIYAPGAIINFGNMSASTISIDNSVHEIEKLIEEKGDDDKAELYAILEETKAIVRESIDKKQLISKPGFIERLTTHLSKHGWFYGAILQLLGTAFLL</sequence>
<evidence type="ECO:0000313" key="1">
    <source>
        <dbReference type="EMBL" id="MVB12077.1"/>
    </source>
</evidence>
<proteinExistence type="predicted"/>
<organism evidence="1 2">
    <name type="scientific">Caproicibacter fermentans</name>
    <dbReference type="NCBI Taxonomy" id="2576756"/>
    <lineage>
        <taxon>Bacteria</taxon>
        <taxon>Bacillati</taxon>
        <taxon>Bacillota</taxon>
        <taxon>Clostridia</taxon>
        <taxon>Eubacteriales</taxon>
        <taxon>Acutalibacteraceae</taxon>
        <taxon>Caproicibacter</taxon>
    </lineage>
</organism>
<keyword evidence="2" id="KW-1185">Reference proteome</keyword>
<name>A0A6N8I2U5_9FIRM</name>
<gene>
    <name evidence="1" type="ORF">CAFE_28080</name>
</gene>
<dbReference type="Proteomes" id="UP000469440">
    <property type="component" value="Unassembled WGS sequence"/>
</dbReference>
<evidence type="ECO:0000313" key="2">
    <source>
        <dbReference type="Proteomes" id="UP000469440"/>
    </source>
</evidence>
<dbReference type="OrthoDB" id="1859981at2"/>
<comment type="caution">
    <text evidence="1">The sequence shown here is derived from an EMBL/GenBank/DDBJ whole genome shotgun (WGS) entry which is preliminary data.</text>
</comment>
<accession>A0A6N8I2U5</accession>
<dbReference type="AlphaFoldDB" id="A0A6N8I2U5"/>
<reference evidence="1 2" key="1">
    <citation type="submission" date="2019-09" db="EMBL/GenBank/DDBJ databases">
        <title>Genome sequence of Clostridium sp. EA1.</title>
        <authorList>
            <person name="Poehlein A."/>
            <person name="Bengelsdorf F.R."/>
            <person name="Daniel R."/>
        </authorList>
    </citation>
    <scope>NUCLEOTIDE SEQUENCE [LARGE SCALE GENOMIC DNA]</scope>
    <source>
        <strain evidence="1 2">EA1</strain>
    </source>
</reference>